<keyword evidence="1" id="KW-0732">Signal</keyword>
<dbReference type="EMBL" id="KZ851865">
    <property type="protein sequence ID" value="RDK38388.1"/>
    <property type="molecule type" value="Genomic_DNA"/>
</dbReference>
<organism evidence="2 3">
    <name type="scientific">Aspergillus phoenicis ATCC 13157</name>
    <dbReference type="NCBI Taxonomy" id="1353007"/>
    <lineage>
        <taxon>Eukaryota</taxon>
        <taxon>Fungi</taxon>
        <taxon>Dikarya</taxon>
        <taxon>Ascomycota</taxon>
        <taxon>Pezizomycotina</taxon>
        <taxon>Eurotiomycetes</taxon>
        <taxon>Eurotiomycetidae</taxon>
        <taxon>Eurotiales</taxon>
        <taxon>Aspergillaceae</taxon>
        <taxon>Aspergillus</taxon>
    </lineage>
</organism>
<evidence type="ECO:0000313" key="2">
    <source>
        <dbReference type="EMBL" id="RDK38388.1"/>
    </source>
</evidence>
<dbReference type="Proteomes" id="UP000254937">
    <property type="component" value="Unassembled WGS sequence"/>
</dbReference>
<accession>A0A370P878</accession>
<sequence>MIKFAALTVLGVLSSAHSVAAWNARFGVLDTLVIVPGDGVTSGGVGCGLIAEVYDNDKNQAIWYSFGDSQPTDACPAADSTPFCERWGCPITINWSAQDTAPYEVTVESDNGDKSIHVTAAAVGGGTWEGDCGMHLEDISGNPGDKGGQIGWIWECSFT</sequence>
<reference evidence="2 3" key="1">
    <citation type="submission" date="2018-07" db="EMBL/GenBank/DDBJ databases">
        <title>Section-level genome sequencing of Aspergillus section Nigri to investigate inter- and intra-species variation.</title>
        <authorList>
            <consortium name="DOE Joint Genome Institute"/>
            <person name="Vesth T.C."/>
            <person name="Nybo J.L."/>
            <person name="Theobald S."/>
            <person name="Frisvad J.C."/>
            <person name="Larsen T.O."/>
            <person name="Nielsen K.F."/>
            <person name="Hoof J.B."/>
            <person name="Brandl J."/>
            <person name="Salamov A."/>
            <person name="Riley R."/>
            <person name="Gladden J.M."/>
            <person name="Phatale P."/>
            <person name="Nielsen M.T."/>
            <person name="Lyhne E.K."/>
            <person name="Kogle M.E."/>
            <person name="Strasser K."/>
            <person name="McDonnell E."/>
            <person name="Barry K."/>
            <person name="Clum A."/>
            <person name="Chen C."/>
            <person name="Nolan M."/>
            <person name="Sandor L."/>
            <person name="Kuo A."/>
            <person name="Lipzen A."/>
            <person name="Hainaut M."/>
            <person name="Drula E."/>
            <person name="Tsang A."/>
            <person name="Magnuson J.K."/>
            <person name="Henrissat B."/>
            <person name="Wiebenga A."/>
            <person name="Simmons B.A."/>
            <person name="Makela M.R."/>
            <person name="De vries R.P."/>
            <person name="Grigoriev I.V."/>
            <person name="Mortensen U.H."/>
            <person name="Baker S.E."/>
            <person name="Andersen M.R."/>
        </authorList>
    </citation>
    <scope>NUCLEOTIDE SEQUENCE [LARGE SCALE GENOMIC DNA]</scope>
    <source>
        <strain evidence="2 3">ATCC 13157</strain>
    </source>
</reference>
<name>A0A370P878_ASPPH</name>
<evidence type="ECO:0000313" key="3">
    <source>
        <dbReference type="Proteomes" id="UP000254937"/>
    </source>
</evidence>
<dbReference type="AlphaFoldDB" id="A0A370P878"/>
<feature type="chain" id="PRO_5016977470" evidence="1">
    <location>
        <begin position="22"/>
        <end position="159"/>
    </location>
</feature>
<gene>
    <name evidence="2" type="ORF">M752DRAFT_297348</name>
</gene>
<keyword evidence="3" id="KW-1185">Reference proteome</keyword>
<feature type="signal peptide" evidence="1">
    <location>
        <begin position="1"/>
        <end position="21"/>
    </location>
</feature>
<evidence type="ECO:0000256" key="1">
    <source>
        <dbReference type="SAM" id="SignalP"/>
    </source>
</evidence>
<protein>
    <submittedName>
        <fullName evidence="2">Uncharacterized protein</fullName>
    </submittedName>
</protein>
<proteinExistence type="predicted"/>